<dbReference type="GO" id="GO:0005886">
    <property type="term" value="C:plasma membrane"/>
    <property type="evidence" value="ECO:0007669"/>
    <property type="project" value="UniProtKB-SubCell"/>
</dbReference>
<dbReference type="InterPro" id="IPR011006">
    <property type="entry name" value="CheY-like_superfamily"/>
</dbReference>
<keyword evidence="10" id="KW-0547">Nucleotide-binding</keyword>
<gene>
    <name evidence="19" type="ORF">IAB08_06140</name>
</gene>
<evidence type="ECO:0000256" key="9">
    <source>
        <dbReference type="ARBA" id="ARBA00022777"/>
    </source>
</evidence>
<dbReference type="InterPro" id="IPR003661">
    <property type="entry name" value="HisK_dim/P_dom"/>
</dbReference>
<dbReference type="Gene3D" id="3.40.50.2300">
    <property type="match status" value="1"/>
</dbReference>
<feature type="domain" description="HPt" evidence="18">
    <location>
        <begin position="797"/>
        <end position="891"/>
    </location>
</feature>
<evidence type="ECO:0000256" key="3">
    <source>
        <dbReference type="ARBA" id="ARBA00012438"/>
    </source>
</evidence>
<dbReference type="InterPro" id="IPR003594">
    <property type="entry name" value="HATPase_dom"/>
</dbReference>
<dbReference type="Pfam" id="PF00512">
    <property type="entry name" value="HisKA"/>
    <property type="match status" value="1"/>
</dbReference>
<dbReference type="Pfam" id="PF02518">
    <property type="entry name" value="HATPase_c"/>
    <property type="match status" value="1"/>
</dbReference>
<evidence type="ECO:0000313" key="19">
    <source>
        <dbReference type="EMBL" id="MBO8432855.1"/>
    </source>
</evidence>
<sequence>MENSSGKKAKSGKRFSQGLVLSFILVFLISLSGGILIYRQLRASLAFQPLQVEMARENIYDVSQILNELYQSEAYARSYMQTFEADYYYGYHACLDSAVDRLRAMKARQIVEDPSLTEKVDTIGRILRKKTRNMERLFSYMNTLRQQSLEEASRKIIDSLQIETPWLPPRIEIGEYEDTVVKVERRTENTDGFFKRLSRAFKKEKIDTVYYVHQENRIIEETIQPLEGLHDSLRQAIARTVMEYEDMRRVADARLSRQVDNILKLDLALNEQIMEVLDSWQQTEVEASLQVLRQRADDLRRMSQTIAWIGVLSFLVTFLALFFLLRSALRSQKRERALAVSEAEKAVLLANREQLMKSIAHDIKSPLSTIIGSTDLLDRSGVPDESRHYLQCTKAASSYLLELVNNLLDYVKWQSGELKSEQTLFNPCKLFAEVQAMYRLQAEEKGLIFRFRMQGEAEGGRDGDAAWRGDGSCPDSEGASSGWFKGDALRIRQICGNLLSNAIKYTDAGFVEFRVDWTGDALSLVVRDSGRGIAEADQERIFEEFVRVGKENAGVEGTGLGLSVTLKWVELLGGKLKLESALDKGSEFRVTLPVQAVDGAEVEQKVLDNKERQGGRTNDSLRGFRVAVIDDDRMLQKILCAYLERMGLEVKATSNPDELMAWVAEAWPQLVVTDLQMPRVSGYEILERVKAVDAAMPVILLTGKHFVDVSASAGKADASSAAAEEEVSFAAVLQKPVEFQALLDAIEKCLQQDCLQQDGGSLRLGLQGQRNRDVGKVGNAGGDAYDLSSIRAFLGDGSEKMAEFLREFFDTVFDQIEDLKIMVEEKDSARLSALSHKMASMCGQLGMNGLQDLLRSWEKGLAVPSMQDILDLESRLQDLQCRMEQDGLLTF</sequence>
<dbReference type="SMART" id="SM00448">
    <property type="entry name" value="REC"/>
    <property type="match status" value="1"/>
</dbReference>
<feature type="modified residue" description="4-aspartylphosphate" evidence="14">
    <location>
        <position position="674"/>
    </location>
</feature>
<comment type="catalytic activity">
    <reaction evidence="1">
        <text>ATP + protein L-histidine = ADP + protein N-phospho-L-histidine.</text>
        <dbReference type="EC" id="2.7.13.3"/>
    </reaction>
</comment>
<dbReference type="PROSITE" id="PS50110">
    <property type="entry name" value="RESPONSE_REGULATORY"/>
    <property type="match status" value="1"/>
</dbReference>
<evidence type="ECO:0000256" key="14">
    <source>
        <dbReference type="PROSITE-ProRule" id="PRU00169"/>
    </source>
</evidence>
<dbReference type="GO" id="GO:0000155">
    <property type="term" value="F:phosphorelay sensor kinase activity"/>
    <property type="evidence" value="ECO:0007669"/>
    <property type="project" value="InterPro"/>
</dbReference>
<dbReference type="InterPro" id="IPR005467">
    <property type="entry name" value="His_kinase_dom"/>
</dbReference>
<feature type="modified residue" description="Phosphohistidine" evidence="13">
    <location>
        <position position="836"/>
    </location>
</feature>
<evidence type="ECO:0000256" key="12">
    <source>
        <dbReference type="ARBA" id="ARBA00023136"/>
    </source>
</evidence>
<feature type="transmembrane region" description="Helical" evidence="15">
    <location>
        <begin position="305"/>
        <end position="325"/>
    </location>
</feature>
<evidence type="ECO:0000256" key="1">
    <source>
        <dbReference type="ARBA" id="ARBA00000085"/>
    </source>
</evidence>
<evidence type="ECO:0000256" key="2">
    <source>
        <dbReference type="ARBA" id="ARBA00004429"/>
    </source>
</evidence>
<keyword evidence="8 15" id="KW-0812">Transmembrane</keyword>
<evidence type="ECO:0000256" key="11">
    <source>
        <dbReference type="ARBA" id="ARBA00022989"/>
    </source>
</evidence>
<dbReference type="AlphaFoldDB" id="A0A9D9DTU3"/>
<organism evidence="19 20">
    <name type="scientific">Candidatus Pullibacteroides excrementavium</name>
    <dbReference type="NCBI Taxonomy" id="2840905"/>
    <lineage>
        <taxon>Bacteria</taxon>
        <taxon>Pseudomonadati</taxon>
        <taxon>Bacteroidota</taxon>
        <taxon>Bacteroidia</taxon>
        <taxon>Bacteroidales</taxon>
        <taxon>Candidatus Pullibacteroides</taxon>
    </lineage>
</organism>
<evidence type="ECO:0000259" key="18">
    <source>
        <dbReference type="PROSITE" id="PS50894"/>
    </source>
</evidence>
<keyword evidence="10" id="KW-0067">ATP-binding</keyword>
<dbReference type="Pfam" id="PF00072">
    <property type="entry name" value="Response_reg"/>
    <property type="match status" value="1"/>
</dbReference>
<dbReference type="Pfam" id="PF01627">
    <property type="entry name" value="Hpt"/>
    <property type="match status" value="1"/>
</dbReference>
<dbReference type="EMBL" id="JADIMZ010000092">
    <property type="protein sequence ID" value="MBO8432855.1"/>
    <property type="molecule type" value="Genomic_DNA"/>
</dbReference>
<proteinExistence type="predicted"/>
<dbReference type="PROSITE" id="PS50109">
    <property type="entry name" value="HIS_KIN"/>
    <property type="match status" value="1"/>
</dbReference>
<dbReference type="InterPro" id="IPR008207">
    <property type="entry name" value="Sig_transdc_His_kin_Hpt_dom"/>
</dbReference>
<dbReference type="InterPro" id="IPR036641">
    <property type="entry name" value="HPT_dom_sf"/>
</dbReference>
<keyword evidence="4" id="KW-1003">Cell membrane</keyword>
<reference evidence="19" key="1">
    <citation type="submission" date="2020-10" db="EMBL/GenBank/DDBJ databases">
        <authorList>
            <person name="Gilroy R."/>
        </authorList>
    </citation>
    <scope>NUCLEOTIDE SEQUENCE</scope>
    <source>
        <strain evidence="19">2889</strain>
    </source>
</reference>
<dbReference type="InterPro" id="IPR036890">
    <property type="entry name" value="HATPase_C_sf"/>
</dbReference>
<evidence type="ECO:0000256" key="15">
    <source>
        <dbReference type="SAM" id="Phobius"/>
    </source>
</evidence>
<dbReference type="SUPFAM" id="SSF52172">
    <property type="entry name" value="CheY-like"/>
    <property type="match status" value="1"/>
</dbReference>
<name>A0A9D9DTU3_9BACT</name>
<dbReference type="GO" id="GO:0009927">
    <property type="term" value="F:histidine phosphotransfer kinase activity"/>
    <property type="evidence" value="ECO:0007669"/>
    <property type="project" value="TreeGrafter"/>
</dbReference>
<dbReference type="SUPFAM" id="SSF47384">
    <property type="entry name" value="Homodimeric domain of signal transducing histidine kinase"/>
    <property type="match status" value="1"/>
</dbReference>
<dbReference type="Gene3D" id="1.10.287.130">
    <property type="match status" value="1"/>
</dbReference>
<dbReference type="InterPro" id="IPR004358">
    <property type="entry name" value="Sig_transdc_His_kin-like_C"/>
</dbReference>
<evidence type="ECO:0000256" key="8">
    <source>
        <dbReference type="ARBA" id="ARBA00022692"/>
    </source>
</evidence>
<dbReference type="InterPro" id="IPR001789">
    <property type="entry name" value="Sig_transdc_resp-reg_receiver"/>
</dbReference>
<evidence type="ECO:0000259" key="16">
    <source>
        <dbReference type="PROSITE" id="PS50109"/>
    </source>
</evidence>
<evidence type="ECO:0000256" key="6">
    <source>
        <dbReference type="ARBA" id="ARBA00022553"/>
    </source>
</evidence>
<evidence type="ECO:0000259" key="17">
    <source>
        <dbReference type="PROSITE" id="PS50110"/>
    </source>
</evidence>
<dbReference type="PANTHER" id="PTHR43047">
    <property type="entry name" value="TWO-COMPONENT HISTIDINE PROTEIN KINASE"/>
    <property type="match status" value="1"/>
</dbReference>
<dbReference type="SUPFAM" id="SSF55874">
    <property type="entry name" value="ATPase domain of HSP90 chaperone/DNA topoisomerase II/histidine kinase"/>
    <property type="match status" value="1"/>
</dbReference>
<feature type="transmembrane region" description="Helical" evidence="15">
    <location>
        <begin position="20"/>
        <end position="38"/>
    </location>
</feature>
<comment type="subcellular location">
    <subcellularLocation>
        <location evidence="2">Cell inner membrane</location>
        <topology evidence="2">Multi-pass membrane protein</topology>
    </subcellularLocation>
</comment>
<evidence type="ECO:0000256" key="13">
    <source>
        <dbReference type="PROSITE-ProRule" id="PRU00110"/>
    </source>
</evidence>
<accession>A0A9D9DTU3</accession>
<dbReference type="PROSITE" id="PS50894">
    <property type="entry name" value="HPT"/>
    <property type="match status" value="1"/>
</dbReference>
<keyword evidence="6 14" id="KW-0597">Phosphoprotein</keyword>
<dbReference type="SMART" id="SM00387">
    <property type="entry name" value="HATPase_c"/>
    <property type="match status" value="1"/>
</dbReference>
<dbReference type="Gene3D" id="1.20.120.160">
    <property type="entry name" value="HPT domain"/>
    <property type="match status" value="1"/>
</dbReference>
<evidence type="ECO:0000256" key="4">
    <source>
        <dbReference type="ARBA" id="ARBA00022475"/>
    </source>
</evidence>
<dbReference type="CDD" id="cd00082">
    <property type="entry name" value="HisKA"/>
    <property type="match status" value="1"/>
</dbReference>
<keyword evidence="11 15" id="KW-1133">Transmembrane helix</keyword>
<dbReference type="Proteomes" id="UP000823612">
    <property type="component" value="Unassembled WGS sequence"/>
</dbReference>
<feature type="domain" description="Histidine kinase" evidence="16">
    <location>
        <begin position="358"/>
        <end position="596"/>
    </location>
</feature>
<dbReference type="SUPFAM" id="SSF47226">
    <property type="entry name" value="Histidine-containing phosphotransfer domain, HPT domain"/>
    <property type="match status" value="1"/>
</dbReference>
<dbReference type="InterPro" id="IPR036097">
    <property type="entry name" value="HisK_dim/P_sf"/>
</dbReference>
<protein>
    <recommendedName>
        <fullName evidence="3">histidine kinase</fullName>
        <ecNumber evidence="3">2.7.13.3</ecNumber>
    </recommendedName>
</protein>
<dbReference type="SMART" id="SM00388">
    <property type="entry name" value="HisKA"/>
    <property type="match status" value="1"/>
</dbReference>
<dbReference type="Gene3D" id="3.30.565.10">
    <property type="entry name" value="Histidine kinase-like ATPase, C-terminal domain"/>
    <property type="match status" value="1"/>
</dbReference>
<keyword evidence="9" id="KW-0418">Kinase</keyword>
<evidence type="ECO:0000256" key="5">
    <source>
        <dbReference type="ARBA" id="ARBA00022519"/>
    </source>
</evidence>
<dbReference type="EC" id="2.7.13.3" evidence="3"/>
<keyword evidence="12 15" id="KW-0472">Membrane</keyword>
<feature type="domain" description="Response regulatory" evidence="17">
    <location>
        <begin position="625"/>
        <end position="750"/>
    </location>
</feature>
<dbReference type="PRINTS" id="PR00344">
    <property type="entry name" value="BCTRLSENSOR"/>
</dbReference>
<reference evidence="19" key="2">
    <citation type="journal article" date="2021" name="PeerJ">
        <title>Extensive microbial diversity within the chicken gut microbiome revealed by metagenomics and culture.</title>
        <authorList>
            <person name="Gilroy R."/>
            <person name="Ravi A."/>
            <person name="Getino M."/>
            <person name="Pursley I."/>
            <person name="Horton D.L."/>
            <person name="Alikhan N.F."/>
            <person name="Baker D."/>
            <person name="Gharbi K."/>
            <person name="Hall N."/>
            <person name="Watson M."/>
            <person name="Adriaenssens E.M."/>
            <person name="Foster-Nyarko E."/>
            <person name="Jarju S."/>
            <person name="Secka A."/>
            <person name="Antonio M."/>
            <person name="Oren A."/>
            <person name="Chaudhuri R.R."/>
            <person name="La Ragione R."/>
            <person name="Hildebrand F."/>
            <person name="Pallen M.J."/>
        </authorList>
    </citation>
    <scope>NUCLEOTIDE SEQUENCE</scope>
    <source>
        <strain evidence="19">2889</strain>
    </source>
</reference>
<dbReference type="PANTHER" id="PTHR43047:SF72">
    <property type="entry name" value="OSMOSENSING HISTIDINE PROTEIN KINASE SLN1"/>
    <property type="match status" value="1"/>
</dbReference>
<evidence type="ECO:0000313" key="20">
    <source>
        <dbReference type="Proteomes" id="UP000823612"/>
    </source>
</evidence>
<evidence type="ECO:0000256" key="7">
    <source>
        <dbReference type="ARBA" id="ARBA00022679"/>
    </source>
</evidence>
<keyword evidence="5" id="KW-0997">Cell inner membrane</keyword>
<evidence type="ECO:0000256" key="10">
    <source>
        <dbReference type="ARBA" id="ARBA00022840"/>
    </source>
</evidence>
<keyword evidence="7" id="KW-0808">Transferase</keyword>
<comment type="caution">
    <text evidence="19">The sequence shown here is derived from an EMBL/GenBank/DDBJ whole genome shotgun (WGS) entry which is preliminary data.</text>
</comment>